<evidence type="ECO:0000313" key="3">
    <source>
        <dbReference type="Proteomes" id="UP000001542"/>
    </source>
</evidence>
<dbReference type="PANTHER" id="PTHR16166:SF93">
    <property type="entry name" value="INTERMEMBRANE LIPID TRANSFER PROTEIN VPS13"/>
    <property type="match status" value="1"/>
</dbReference>
<sequence length="1463" mass="165644">MRIEDLCQIEFKELLLDNIHGFSASFQSFKVVKLKGNELIINLNEKQNQNQSFDIEVSKNSSSLAAQSLYINFDYSFFYEFVSFIRKSPLFALAGISEKHSFFVNVKEMSLKLPIRSSGQEYFSVNFNFMFEIADNNMKISLTEFCLGFFKDSKSISKITNNFGINFDLFESEVGIRIANPEFYLTTVDIAAISVFCQTVKSYSHVFRMIFERFIGISNLYTSNWSVRCGKVKLSLFFSTQQNDNDFIPFLRLIVDGFSFRLNFKTLEESITHIMVSKCEVFNISTNLWDTAVDPFPLDMSFCPQNNALKFDVKGPITTAPSFNSTTELVTFMDDSIRRVQSGDTSMQKVIPFTILNNTAEALTVSVPGKSNFSLKSLESQEINTKVNSSIRFSQNQRIQSLSISDLLYPLYFRKNIVVYRDLSLEKTSITFSSIVLFKNETDFEILMCKKCPEHKRELLSKMEKGKLVPLPSSVLTTERITFVDKQNMEHGKRLPRFEFVKLIKMGTTHEKLPIGKNHFPVIFEETTIHRNVRLFEIKYNFVVENELPENISIAISNVIEKVSIPSNSKKGFSYDPSLSFSMKVFLDGSDAKPCKLHISAKEMTIPCQIGKYTFAASVMSDQKGKVHISIYSPLIIYNKSECKFNITDSQHKETYEFDENNRICFSDQDFFKSQSKRSIKFYPFVTNPKVTHKFPIECVGLTGNQFYLLPIDEDKVTYCPIKYTILSLGHSRVITFYSALYVLNNLDFNLIISPNDSDNEMLIESGKKTVISISSVAWTFLVWKENSPISTTLILQNPTTTNFLLLHDGDFSQIHFEITKENDNMLVTFSKAVLTSSPIILTNETKYNVFAFQEGHEHLQKFKPSTTSVFAYNSPFGVSNITVSVKEKEITIPMSSVNEVFHFDNFFVEQILSENGSRLIYVSSELMKKKEKKHFAMNVNLSNLSYSLIDDKFREMSLLTISGVSFAIDRRESTTNIKFCVEKVELDDMHPLSLFEVALLGLPSANSSSFLAIDLEMKNNTKLFSSFQSINVQNGTLEVYADMAYFNDLIQVLRKIFIKNYIYFKSSSKSLITCESFNISQTQIDISIEPETARPMEQSPFSFTLIPIASSARFVVDGIFLENLVSSPEFIFQNIFKLLLNSFKLKISKIFLSVDIIFNIGGISANIAKQRESNENARKIVSSTALRIGETITTAAGKLAHSSHGISTIQGASSQNRIGVNQTAGETVASGFKSLGSSIVDGPVGLIMDPIRGAKKDGFTGFVKGIGTGLTGLVMHPVSGVIDATGSLITASRKALDGNSDVHKRSRQERSLSFNRVMPYSEKISKFQAVIRKNDNSSNEKVEVILSNEPLIVSTSRRIYEASFDGKKYKIQSYKSISHFVNVASIDNELRIDTDDNKTIKYECDSEVIANQCLAFLRSVIVINRNSSKVTTLNFLTFVNSKLNEKNEIILSIIQYSRFNYN</sequence>
<dbReference type="Proteomes" id="UP000001542">
    <property type="component" value="Unassembled WGS sequence"/>
</dbReference>
<evidence type="ECO:0008006" key="4">
    <source>
        <dbReference type="Google" id="ProtNLM"/>
    </source>
</evidence>
<evidence type="ECO:0000256" key="1">
    <source>
        <dbReference type="ARBA" id="ARBA00006545"/>
    </source>
</evidence>
<dbReference type="SMR" id="A2ET76"/>
<name>A2ET76_TRIV3</name>
<dbReference type="STRING" id="5722.A2ET76"/>
<dbReference type="VEuPathDB" id="TrichDB:TVAGG3_1003340"/>
<dbReference type="InterPro" id="IPR026847">
    <property type="entry name" value="VPS13"/>
</dbReference>
<dbReference type="GO" id="GO:0006623">
    <property type="term" value="P:protein targeting to vacuole"/>
    <property type="evidence" value="ECO:0000318"/>
    <property type="project" value="GO_Central"/>
</dbReference>
<dbReference type="GO" id="GO:0045053">
    <property type="term" value="P:protein retention in Golgi apparatus"/>
    <property type="evidence" value="ECO:0000318"/>
    <property type="project" value="GO_Central"/>
</dbReference>
<dbReference type="eggNOG" id="KOG1809">
    <property type="taxonomic scope" value="Eukaryota"/>
</dbReference>
<comment type="similarity">
    <text evidence="1">Belongs to the VPS13 family.</text>
</comment>
<protein>
    <recommendedName>
        <fullName evidence="4">Vacuolar protein sorting-associated protein 13 DH-like domain-containing protein</fullName>
    </recommendedName>
</protein>
<reference evidence="2" key="1">
    <citation type="submission" date="2006-10" db="EMBL/GenBank/DDBJ databases">
        <authorList>
            <person name="Amadeo P."/>
            <person name="Zhao Q."/>
            <person name="Wortman J."/>
            <person name="Fraser-Liggett C."/>
            <person name="Carlton J."/>
        </authorList>
    </citation>
    <scope>NUCLEOTIDE SEQUENCE</scope>
    <source>
        <strain evidence="2">G3</strain>
    </source>
</reference>
<accession>A2ET76</accession>
<organism evidence="2 3">
    <name type="scientific">Trichomonas vaginalis (strain ATCC PRA-98 / G3)</name>
    <dbReference type="NCBI Taxonomy" id="412133"/>
    <lineage>
        <taxon>Eukaryota</taxon>
        <taxon>Metamonada</taxon>
        <taxon>Parabasalia</taxon>
        <taxon>Trichomonadida</taxon>
        <taxon>Trichomonadidae</taxon>
        <taxon>Trichomonas</taxon>
    </lineage>
</organism>
<proteinExistence type="inferred from homology"/>
<gene>
    <name evidence="2" type="ORF">TVAG_125690</name>
</gene>
<dbReference type="VEuPathDB" id="TrichDB:TVAG_125690"/>
<reference evidence="2" key="2">
    <citation type="journal article" date="2007" name="Science">
        <title>Draft genome sequence of the sexually transmitted pathogen Trichomonas vaginalis.</title>
        <authorList>
            <person name="Carlton J.M."/>
            <person name="Hirt R.P."/>
            <person name="Silva J.C."/>
            <person name="Delcher A.L."/>
            <person name="Schatz M."/>
            <person name="Zhao Q."/>
            <person name="Wortman J.R."/>
            <person name="Bidwell S.L."/>
            <person name="Alsmark U.C.M."/>
            <person name="Besteiro S."/>
            <person name="Sicheritz-Ponten T."/>
            <person name="Noel C.J."/>
            <person name="Dacks J.B."/>
            <person name="Foster P.G."/>
            <person name="Simillion C."/>
            <person name="Van de Peer Y."/>
            <person name="Miranda-Saavedra D."/>
            <person name="Barton G.J."/>
            <person name="Westrop G.D."/>
            <person name="Mueller S."/>
            <person name="Dessi D."/>
            <person name="Fiori P.L."/>
            <person name="Ren Q."/>
            <person name="Paulsen I."/>
            <person name="Zhang H."/>
            <person name="Bastida-Corcuera F.D."/>
            <person name="Simoes-Barbosa A."/>
            <person name="Brown M.T."/>
            <person name="Hayes R.D."/>
            <person name="Mukherjee M."/>
            <person name="Okumura C.Y."/>
            <person name="Schneider R."/>
            <person name="Smith A.J."/>
            <person name="Vanacova S."/>
            <person name="Villalvazo M."/>
            <person name="Haas B.J."/>
            <person name="Pertea M."/>
            <person name="Feldblyum T.V."/>
            <person name="Utterback T.R."/>
            <person name="Shu C.L."/>
            <person name="Osoegawa K."/>
            <person name="de Jong P.J."/>
            <person name="Hrdy I."/>
            <person name="Horvathova L."/>
            <person name="Zubacova Z."/>
            <person name="Dolezal P."/>
            <person name="Malik S.B."/>
            <person name="Logsdon J.M. Jr."/>
            <person name="Henze K."/>
            <person name="Gupta A."/>
            <person name="Wang C.C."/>
            <person name="Dunne R.L."/>
            <person name="Upcroft J.A."/>
            <person name="Upcroft P."/>
            <person name="White O."/>
            <person name="Salzberg S.L."/>
            <person name="Tang P."/>
            <person name="Chiu C.-H."/>
            <person name="Lee Y.-S."/>
            <person name="Embley T.M."/>
            <person name="Coombs G.H."/>
            <person name="Mottram J.C."/>
            <person name="Tachezy J."/>
            <person name="Fraser-Liggett C.M."/>
            <person name="Johnson P.J."/>
        </authorList>
    </citation>
    <scope>NUCLEOTIDE SEQUENCE [LARGE SCALE GENOMIC DNA]</scope>
    <source>
        <strain evidence="2">G3</strain>
    </source>
</reference>
<dbReference type="PANTHER" id="PTHR16166">
    <property type="entry name" value="VACUOLAR PROTEIN SORTING-ASSOCIATED PROTEIN VPS13"/>
    <property type="match status" value="1"/>
</dbReference>
<dbReference type="InParanoid" id="A2ET76"/>
<evidence type="ECO:0000313" key="2">
    <source>
        <dbReference type="EMBL" id="EAY04129.1"/>
    </source>
</evidence>
<dbReference type="OrthoDB" id="428159at2759"/>
<dbReference type="EMBL" id="DS113484">
    <property type="protein sequence ID" value="EAY04129.1"/>
    <property type="molecule type" value="Genomic_DNA"/>
</dbReference>
<keyword evidence="3" id="KW-1185">Reference proteome</keyword>